<comment type="caution">
    <text evidence="8">The sequence shown here is derived from an EMBL/GenBank/DDBJ whole genome shotgun (WGS) entry which is preliminary data.</text>
</comment>
<reference evidence="8 9" key="1">
    <citation type="submission" date="2021-07" db="EMBL/GenBank/DDBJ databases">
        <title>Genome data of Colletotrichum spaethianum.</title>
        <authorList>
            <person name="Utami Y.D."/>
            <person name="Hiruma K."/>
        </authorList>
    </citation>
    <scope>NUCLEOTIDE SEQUENCE [LARGE SCALE GENOMIC DNA]</scope>
    <source>
        <strain evidence="8 9">MAFF 242679</strain>
    </source>
</reference>
<proteinExistence type="inferred from homology"/>
<comment type="cofactor">
    <cofactor evidence="1 7">
        <name>heme</name>
        <dbReference type="ChEBI" id="CHEBI:30413"/>
    </cofactor>
</comment>
<dbReference type="Gene3D" id="1.10.630.10">
    <property type="entry name" value="Cytochrome P450"/>
    <property type="match status" value="1"/>
</dbReference>
<name>A0AA37GSM5_9PEZI</name>
<dbReference type="CDD" id="cd11041">
    <property type="entry name" value="CYP503A1-like"/>
    <property type="match status" value="1"/>
</dbReference>
<keyword evidence="3 7" id="KW-0479">Metal-binding</keyword>
<keyword evidence="4" id="KW-0560">Oxidoreductase</keyword>
<evidence type="ECO:0000313" key="9">
    <source>
        <dbReference type="Proteomes" id="UP001055172"/>
    </source>
</evidence>
<protein>
    <submittedName>
        <fullName evidence="8">Ent-kaurene oxidase</fullName>
    </submittedName>
</protein>
<evidence type="ECO:0000256" key="3">
    <source>
        <dbReference type="ARBA" id="ARBA00022723"/>
    </source>
</evidence>
<dbReference type="InterPro" id="IPR002403">
    <property type="entry name" value="Cyt_P450_E_grp-IV"/>
</dbReference>
<dbReference type="Pfam" id="PF00067">
    <property type="entry name" value="p450"/>
    <property type="match status" value="1"/>
</dbReference>
<dbReference type="AlphaFoldDB" id="A0AA37GSM5"/>
<keyword evidence="6" id="KW-0503">Monooxygenase</keyword>
<evidence type="ECO:0000256" key="2">
    <source>
        <dbReference type="ARBA" id="ARBA00010617"/>
    </source>
</evidence>
<comment type="similarity">
    <text evidence="2">Belongs to the cytochrome P450 family.</text>
</comment>
<dbReference type="GO" id="GO:0016705">
    <property type="term" value="F:oxidoreductase activity, acting on paired donors, with incorporation or reduction of molecular oxygen"/>
    <property type="evidence" value="ECO:0007669"/>
    <property type="project" value="InterPro"/>
</dbReference>
<dbReference type="GO" id="GO:0004497">
    <property type="term" value="F:monooxygenase activity"/>
    <property type="evidence" value="ECO:0007669"/>
    <property type="project" value="UniProtKB-KW"/>
</dbReference>
<evidence type="ECO:0000256" key="6">
    <source>
        <dbReference type="ARBA" id="ARBA00023033"/>
    </source>
</evidence>
<feature type="binding site" description="axial binding residue" evidence="7">
    <location>
        <position position="322"/>
    </location>
    <ligand>
        <name>heme</name>
        <dbReference type="ChEBI" id="CHEBI:30413"/>
    </ligand>
    <ligandPart>
        <name>Fe</name>
        <dbReference type="ChEBI" id="CHEBI:18248"/>
    </ligandPart>
</feature>
<organism evidence="8 9">
    <name type="scientific">Colletotrichum liriopes</name>
    <dbReference type="NCBI Taxonomy" id="708192"/>
    <lineage>
        <taxon>Eukaryota</taxon>
        <taxon>Fungi</taxon>
        <taxon>Dikarya</taxon>
        <taxon>Ascomycota</taxon>
        <taxon>Pezizomycotina</taxon>
        <taxon>Sordariomycetes</taxon>
        <taxon>Hypocreomycetidae</taxon>
        <taxon>Glomerellales</taxon>
        <taxon>Glomerellaceae</taxon>
        <taxon>Colletotrichum</taxon>
        <taxon>Colletotrichum spaethianum species complex</taxon>
    </lineage>
</organism>
<evidence type="ECO:0000313" key="8">
    <source>
        <dbReference type="EMBL" id="GJC86493.1"/>
    </source>
</evidence>
<keyword evidence="9" id="KW-1185">Reference proteome</keyword>
<dbReference type="PANTHER" id="PTHR46206">
    <property type="entry name" value="CYTOCHROME P450"/>
    <property type="match status" value="1"/>
</dbReference>
<evidence type="ECO:0000256" key="7">
    <source>
        <dbReference type="PIRSR" id="PIRSR602403-1"/>
    </source>
</evidence>
<dbReference type="GO" id="GO:0020037">
    <property type="term" value="F:heme binding"/>
    <property type="evidence" value="ECO:0007669"/>
    <property type="project" value="InterPro"/>
</dbReference>
<dbReference type="SUPFAM" id="SSF48264">
    <property type="entry name" value="Cytochrome P450"/>
    <property type="match status" value="1"/>
</dbReference>
<gene>
    <name evidence="8" type="ORF">ColLi_09331</name>
</gene>
<accession>A0AA37GSM5</accession>
<evidence type="ECO:0000256" key="1">
    <source>
        <dbReference type="ARBA" id="ARBA00001971"/>
    </source>
</evidence>
<dbReference type="PRINTS" id="PR00465">
    <property type="entry name" value="EP450IV"/>
</dbReference>
<keyword evidence="7" id="KW-0349">Heme</keyword>
<evidence type="ECO:0000256" key="4">
    <source>
        <dbReference type="ARBA" id="ARBA00023002"/>
    </source>
</evidence>
<dbReference type="GO" id="GO:0005506">
    <property type="term" value="F:iron ion binding"/>
    <property type="evidence" value="ECO:0007669"/>
    <property type="project" value="InterPro"/>
</dbReference>
<sequence length="381" mass="42573">MGYGVGHRTYHTAVIRNVVTKEISRKTPDMLDEACLAFDDLIGSPQEYAPIALYDAIAMAVARISNRVYIGTQFCRNQGFLQNAADYAQAVVLSAEILRLFPEWMKGTIVKYLPVMRYRRDGFNYLHDFIQERLDGKVDENGNKPHDLVQWLIDAAPPIEKTAPQLAERIMALNVASIHTTTMVFTAALYSLAQEPEKYQDALRQEVENALENGVITSTTLAGLPKMESFLKESGRFNNAGLLAMQRNARQEFRFSDGTVLPAGSKVGTPSLILHRDDGVYDNPEVFDGFRFLAPKYAGSKEASPVSTSTSYHVFGHGRHPCPGRFFAVNEMKLMFSLLLLRYDIKLAPGDQPSPWFIATMSIPDTALKVLFKARSVKDAH</sequence>
<dbReference type="EMBL" id="BPPX01000022">
    <property type="protein sequence ID" value="GJC86493.1"/>
    <property type="molecule type" value="Genomic_DNA"/>
</dbReference>
<keyword evidence="5 7" id="KW-0408">Iron</keyword>
<dbReference type="InterPro" id="IPR001128">
    <property type="entry name" value="Cyt_P450"/>
</dbReference>
<dbReference type="InterPro" id="IPR036396">
    <property type="entry name" value="Cyt_P450_sf"/>
</dbReference>
<dbReference type="Proteomes" id="UP001055172">
    <property type="component" value="Unassembled WGS sequence"/>
</dbReference>
<evidence type="ECO:0000256" key="5">
    <source>
        <dbReference type="ARBA" id="ARBA00023004"/>
    </source>
</evidence>